<reference evidence="1" key="1">
    <citation type="submission" date="2024-05" db="EMBL/GenBank/DDBJ databases">
        <title>30 novel species of actinomycetes from the DSMZ collection.</title>
        <authorList>
            <person name="Nouioui I."/>
        </authorList>
    </citation>
    <scope>NUCLEOTIDE SEQUENCE</scope>
    <source>
        <strain evidence="1">DSM 40473</strain>
    </source>
</reference>
<evidence type="ECO:0000313" key="2">
    <source>
        <dbReference type="Proteomes" id="UP001180531"/>
    </source>
</evidence>
<organism evidence="1 2">
    <name type="scientific">Streptomyces hesseae</name>
    <dbReference type="NCBI Taxonomy" id="3075519"/>
    <lineage>
        <taxon>Bacteria</taxon>
        <taxon>Bacillati</taxon>
        <taxon>Actinomycetota</taxon>
        <taxon>Actinomycetes</taxon>
        <taxon>Kitasatosporales</taxon>
        <taxon>Streptomycetaceae</taxon>
        <taxon>Streptomyces</taxon>
    </lineage>
</organism>
<sequence>MHRNGTARDEGLTGLISYSWQGVVDGLPRSTPTGCTGSTAVSS</sequence>
<gene>
    <name evidence="1" type="ORF">RM609_04530</name>
</gene>
<dbReference type="Proteomes" id="UP001180531">
    <property type="component" value="Unassembled WGS sequence"/>
</dbReference>
<dbReference type="RefSeq" id="WP_311608084.1">
    <property type="nucleotide sequence ID" value="NZ_JAVRFI010000002.1"/>
</dbReference>
<proteinExistence type="predicted"/>
<comment type="caution">
    <text evidence="1">The sequence shown here is derived from an EMBL/GenBank/DDBJ whole genome shotgun (WGS) entry which is preliminary data.</text>
</comment>
<dbReference type="EMBL" id="JAVRFI010000002">
    <property type="protein sequence ID" value="MDT0448351.1"/>
    <property type="molecule type" value="Genomic_DNA"/>
</dbReference>
<accession>A0ABU2SI96</accession>
<keyword evidence="2" id="KW-1185">Reference proteome</keyword>
<name>A0ABU2SI96_9ACTN</name>
<evidence type="ECO:0000313" key="1">
    <source>
        <dbReference type="EMBL" id="MDT0448351.1"/>
    </source>
</evidence>
<protein>
    <submittedName>
        <fullName evidence="1">Uncharacterized protein</fullName>
    </submittedName>
</protein>